<dbReference type="AlphaFoldDB" id="A0A3S2USU2"/>
<evidence type="ECO:0000313" key="6">
    <source>
        <dbReference type="Proteomes" id="UP000282837"/>
    </source>
</evidence>
<feature type="chain" id="PRO_5018728495" evidence="2">
    <location>
        <begin position="24"/>
        <end position="950"/>
    </location>
</feature>
<feature type="signal peptide" evidence="2">
    <location>
        <begin position="1"/>
        <end position="23"/>
    </location>
</feature>
<dbReference type="Pfam" id="PF00675">
    <property type="entry name" value="Peptidase_M16"/>
    <property type="match status" value="2"/>
</dbReference>
<evidence type="ECO:0000313" key="5">
    <source>
        <dbReference type="EMBL" id="RVU05382.1"/>
    </source>
</evidence>
<name>A0A3S2USU2_9SPHN</name>
<evidence type="ECO:0000259" key="4">
    <source>
        <dbReference type="Pfam" id="PF05193"/>
    </source>
</evidence>
<feature type="domain" description="Peptidase M16 N-terminal" evidence="3">
    <location>
        <begin position="536"/>
        <end position="657"/>
    </location>
</feature>
<feature type="compositionally biased region" description="Pro residues" evidence="1">
    <location>
        <begin position="492"/>
        <end position="507"/>
    </location>
</feature>
<feature type="region of interest" description="Disordered" evidence="1">
    <location>
        <begin position="468"/>
        <end position="507"/>
    </location>
</feature>
<reference evidence="5 6" key="1">
    <citation type="submission" date="2019-01" db="EMBL/GenBank/DDBJ databases">
        <authorList>
            <person name="Chen W.-M."/>
        </authorList>
    </citation>
    <scope>NUCLEOTIDE SEQUENCE [LARGE SCALE GENOMIC DNA]</scope>
    <source>
        <strain evidence="5 6">FSY-9</strain>
    </source>
</reference>
<feature type="domain" description="Peptidase M16 C-terminal" evidence="4">
    <location>
        <begin position="219"/>
        <end position="392"/>
    </location>
</feature>
<comment type="caution">
    <text evidence="5">The sequence shown here is derived from an EMBL/GenBank/DDBJ whole genome shotgun (WGS) entry which is preliminary data.</text>
</comment>
<organism evidence="5 6">
    <name type="scientific">Novosphingobium umbonatum</name>
    <dbReference type="NCBI Taxonomy" id="1908524"/>
    <lineage>
        <taxon>Bacteria</taxon>
        <taxon>Pseudomonadati</taxon>
        <taxon>Pseudomonadota</taxon>
        <taxon>Alphaproteobacteria</taxon>
        <taxon>Sphingomonadales</taxon>
        <taxon>Sphingomonadaceae</taxon>
        <taxon>Novosphingobium</taxon>
    </lineage>
</organism>
<sequence>MRQILPAPMLALSLALVAQPALAAPAPKTTATPAQPATAKLADLVRAVDIPYERFQLANGLTVLVHTDRKAPIIGVTTYYRIGSKHEPRGKTGFAHLYEHLFFGGSENVPNFDIPLEGAGSTATNGSTWYDRTNYVETVPKGALDLALFLESDRMGHLLGAVTQDKLDKQRGVVQNEKRQGDNQPYGLTRYAQTDGLFPVGHPYRHQTIGSMADLDAASLGDVRAWFKEHYGPNNAVLVLSGDIDAATARPLMEKYFGDIPAGPAVKPVVAGPVTLKALVRQTITDNVATTRLVRLWSGPGLNHKDTAALQVGMSVLGGLASSRLDNALVRGKQVAVSVSAELESYEQVSVLEISMDVKPGVSRAVAEAALDAEIAKYLASGPNADEVKRAATREVSGQIGALEVVGGFGGKGATLAEGLLYSGDPAAYKRDLAAIASVTPAQAKAALNTWLKRPVLAIATVPGKRTMSGDQLGGWGDEAQRPAPKPDAKAPVPPVPQSPPRSAPPVAPVGELAFAAVEHATLSNGIPVSLARRSAVPKVVINLAFDAGIAADSLNTAGTQGLMLSMLKEGTTSRDATQVLEEEERLGASLESAAGMDTTAVTLSALSANLAPSLALMADVVLHPAFAPSEVERVKQQRLARLAQTLANPQGIAIRAINPVLFGKDHPYGLPADGLGDAASLKALNPQDLRAAHAQWLRPDLARITVVGDIAMGDLLPQLERAFGQWAKPASPKPVKAVSAAAPTPNPRIILIDRPGSPQSVIVAGRVLPLSGRDGGQEALDLANEVLGQGLLSRLNADIREDKGWSYGVQSVVRQPLGARSLLVVAPVQTDRTGDAIKAIITDMKALPAAKPVTEEELQRVTDGNIRGLPNRFETNAQVLGAIAANERFGRPDDYYTKLPALYRSIDAKLLNEKAAQFLQPEGLTYVVVGDRAKVEAQVKELGLPVEVR</sequence>
<dbReference type="Pfam" id="PF05193">
    <property type="entry name" value="Peptidase_M16_C"/>
    <property type="match status" value="2"/>
</dbReference>
<feature type="compositionally biased region" description="Basic and acidic residues" evidence="1">
    <location>
        <begin position="479"/>
        <end position="489"/>
    </location>
</feature>
<protein>
    <submittedName>
        <fullName evidence="5">Insulinase family protein</fullName>
    </submittedName>
</protein>
<dbReference type="InterPro" id="IPR011765">
    <property type="entry name" value="Pept_M16_N"/>
</dbReference>
<dbReference type="PANTHER" id="PTHR11851">
    <property type="entry name" value="METALLOPROTEASE"/>
    <property type="match status" value="1"/>
</dbReference>
<evidence type="ECO:0000259" key="3">
    <source>
        <dbReference type="Pfam" id="PF00675"/>
    </source>
</evidence>
<proteinExistence type="predicted"/>
<feature type="domain" description="Peptidase M16 C-terminal" evidence="4">
    <location>
        <begin position="685"/>
        <end position="862"/>
    </location>
</feature>
<dbReference type="Gene3D" id="3.30.830.10">
    <property type="entry name" value="Metalloenzyme, LuxS/M16 peptidase-like"/>
    <property type="match status" value="4"/>
</dbReference>
<dbReference type="EMBL" id="SACO01000005">
    <property type="protein sequence ID" value="RVU05382.1"/>
    <property type="molecule type" value="Genomic_DNA"/>
</dbReference>
<evidence type="ECO:0000256" key="2">
    <source>
        <dbReference type="SAM" id="SignalP"/>
    </source>
</evidence>
<dbReference type="Proteomes" id="UP000282837">
    <property type="component" value="Unassembled WGS sequence"/>
</dbReference>
<gene>
    <name evidence="5" type="ORF">EOE18_08735</name>
</gene>
<dbReference type="OrthoDB" id="9811314at2"/>
<dbReference type="GO" id="GO:0046872">
    <property type="term" value="F:metal ion binding"/>
    <property type="evidence" value="ECO:0007669"/>
    <property type="project" value="InterPro"/>
</dbReference>
<keyword evidence="6" id="KW-1185">Reference proteome</keyword>
<dbReference type="InterPro" id="IPR007863">
    <property type="entry name" value="Peptidase_M16_C"/>
</dbReference>
<evidence type="ECO:0000256" key="1">
    <source>
        <dbReference type="SAM" id="MobiDB-lite"/>
    </source>
</evidence>
<dbReference type="GO" id="GO:0008237">
    <property type="term" value="F:metallopeptidase activity"/>
    <property type="evidence" value="ECO:0007669"/>
    <property type="project" value="UniProtKB-KW"/>
</dbReference>
<feature type="domain" description="Peptidase M16 N-terminal" evidence="3">
    <location>
        <begin position="66"/>
        <end position="183"/>
    </location>
</feature>
<keyword evidence="2" id="KW-0732">Signal</keyword>
<dbReference type="PANTHER" id="PTHR11851:SF224">
    <property type="entry name" value="PROCESSING PROTEASE"/>
    <property type="match status" value="1"/>
</dbReference>
<dbReference type="InterPro" id="IPR011249">
    <property type="entry name" value="Metalloenz_LuxS/M16"/>
</dbReference>
<dbReference type="SUPFAM" id="SSF63411">
    <property type="entry name" value="LuxS/MPP-like metallohydrolase"/>
    <property type="match status" value="4"/>
</dbReference>
<accession>A0A3S2USU2</accession>
<dbReference type="InterPro" id="IPR050361">
    <property type="entry name" value="MPP/UQCRC_Complex"/>
</dbReference>
<dbReference type="RefSeq" id="WP_127708431.1">
    <property type="nucleotide sequence ID" value="NZ_SACO01000005.1"/>
</dbReference>